<keyword evidence="4" id="KW-1185">Reference proteome</keyword>
<proteinExistence type="predicted"/>
<dbReference type="OrthoDB" id="10025474at2759"/>
<evidence type="ECO:0000256" key="1">
    <source>
        <dbReference type="SAM" id="SignalP"/>
    </source>
</evidence>
<evidence type="ECO:0000313" key="4">
    <source>
        <dbReference type="Proteomes" id="UP000039324"/>
    </source>
</evidence>
<protein>
    <submittedName>
        <fullName evidence="2">Uncharacterized protein</fullName>
    </submittedName>
</protein>
<evidence type="ECO:0000313" key="3">
    <source>
        <dbReference type="EMBL" id="SPQ98945.1"/>
    </source>
</evidence>
<sequence length="651" mass="71200">MASTRLPSPVALVLVAALLASPATGGDAIRRMVDVLRSGLPTRDQAYWPSWAFPPARWARDAGIYESFVHFNFRGGPAQAAARNLLAIPDSNAFTTLFVAQLLAESVEFDDGEGASNFLQIDATIKDSVVALMRYKDKNTKTPWTSRISFWRQTPNPSNSTTFSSRPPNLSVPLGSLDNAIVHVDAFLKMAGLDHTATGEMSEVLQMIMTVFGIPPDFDDTAAALGLGAILHRLRDRLPLSANAWESGIGDIGGTLRDFVRCAYSPFAADDDDGLNVIDPRTYFWMHPYVKALNGTSKRHQRPTRFITTWIQTLADVRRWAQFHVAMPFATNNVDVSVVADALFGIVSGLVDDPDRFAPFFDDDLQALVLDSSSLIAYVVNNDLVAKYGTVVLLYYPSWVTFYWFVSRTTNLLGSRRAQTAIARFPVLSGIAHDLTTAMSGPATDKFVKSAHVQKNVVTWSDFLGNADRNVFGIPVKRDEDRVFSTGLAVATLLNVYATARDGSSTTTLHWREDTPHIVRQLVQKAARWLQKVDKHSPLQNAFFSASVKGSTVPTDFPVNFLRLLNGTDVACTPLAVTLADAASISIGVRGIMPDDAFREQVAHPCATPSSSTPAQRSFQMNDSAFPYWSSRALTAAIVINVLTKVSALSS</sequence>
<dbReference type="Proteomes" id="UP000039324">
    <property type="component" value="Unassembled WGS sequence"/>
</dbReference>
<keyword evidence="3" id="KW-0496">Mitochondrion</keyword>
<feature type="chain" id="PRO_5035990801" evidence="1">
    <location>
        <begin position="26"/>
        <end position="651"/>
    </location>
</feature>
<name>A0A0G4IYP5_PLABS</name>
<dbReference type="Proteomes" id="UP000290189">
    <property type="component" value="Unassembled WGS sequence"/>
</dbReference>
<geneLocation type="mitochondrion" evidence="3"/>
<dbReference type="EMBL" id="OVEO01000010">
    <property type="protein sequence ID" value="SPQ98945.1"/>
    <property type="molecule type" value="Genomic_DNA"/>
</dbReference>
<organism evidence="2 4">
    <name type="scientific">Plasmodiophora brassicae</name>
    <name type="common">Clubroot disease agent</name>
    <dbReference type="NCBI Taxonomy" id="37360"/>
    <lineage>
        <taxon>Eukaryota</taxon>
        <taxon>Sar</taxon>
        <taxon>Rhizaria</taxon>
        <taxon>Endomyxa</taxon>
        <taxon>Phytomyxea</taxon>
        <taxon>Plasmodiophorida</taxon>
        <taxon>Plasmodiophoridae</taxon>
        <taxon>Plasmodiophora</taxon>
    </lineage>
</organism>
<dbReference type="AlphaFoldDB" id="A0A0G4IYP5"/>
<gene>
    <name evidence="2" type="ORF">PBRA_007870</name>
    <name evidence="3" type="ORF">PLBR_LOCUS6160</name>
</gene>
<evidence type="ECO:0000313" key="2">
    <source>
        <dbReference type="EMBL" id="CEP00136.1"/>
    </source>
</evidence>
<reference evidence="3 5" key="2">
    <citation type="submission" date="2018-03" db="EMBL/GenBank/DDBJ databases">
        <authorList>
            <person name="Fogelqvist J."/>
        </authorList>
    </citation>
    <scope>NUCLEOTIDE SEQUENCE [LARGE SCALE GENOMIC DNA]</scope>
</reference>
<keyword evidence="1" id="KW-0732">Signal</keyword>
<dbReference type="OMA" id="YWFISRT"/>
<feature type="signal peptide" evidence="1">
    <location>
        <begin position="1"/>
        <end position="25"/>
    </location>
</feature>
<dbReference type="EMBL" id="CDSF01000098">
    <property type="protein sequence ID" value="CEP00136.1"/>
    <property type="molecule type" value="Genomic_DNA"/>
</dbReference>
<reference evidence="2 4" key="1">
    <citation type="submission" date="2015-02" db="EMBL/GenBank/DDBJ databases">
        <authorList>
            <person name="Chooi Y.-H."/>
        </authorList>
    </citation>
    <scope>NUCLEOTIDE SEQUENCE [LARGE SCALE GENOMIC DNA]</scope>
    <source>
        <strain evidence="2">E3</strain>
    </source>
</reference>
<evidence type="ECO:0000313" key="5">
    <source>
        <dbReference type="Proteomes" id="UP000290189"/>
    </source>
</evidence>
<accession>A0A0G4IYP5</accession>